<organism evidence="1 2">
    <name type="scientific">Trichostrongylus colubriformis</name>
    <name type="common">Black scour worm</name>
    <dbReference type="NCBI Taxonomy" id="6319"/>
    <lineage>
        <taxon>Eukaryota</taxon>
        <taxon>Metazoa</taxon>
        <taxon>Ecdysozoa</taxon>
        <taxon>Nematoda</taxon>
        <taxon>Chromadorea</taxon>
        <taxon>Rhabditida</taxon>
        <taxon>Rhabditina</taxon>
        <taxon>Rhabditomorpha</taxon>
        <taxon>Strongyloidea</taxon>
        <taxon>Trichostrongylidae</taxon>
        <taxon>Trichostrongylus</taxon>
    </lineage>
</organism>
<name>A0AAN8FHS6_TRICO</name>
<gene>
    <name evidence="1" type="ORF">GCK32_001216</name>
</gene>
<dbReference type="AlphaFoldDB" id="A0AAN8FHS6"/>
<evidence type="ECO:0000313" key="2">
    <source>
        <dbReference type="Proteomes" id="UP001331761"/>
    </source>
</evidence>
<sequence length="175" mass="19774">MRLSHTAVSVTALHFLTESVRRFLPALPNEAILPLRIERCRHKNMERVYERLGAFTSYVEQPRLARGSDGHLFTMASATLEAQATLVENRSTHHVTGNIPNLDSLLLRLRFELPAMTVEGGWSQDRQADIWIVDSNVVLCKRVAGTRFAMADEVIRVKLHSSTRTHDTLRNTGNT</sequence>
<keyword evidence="2" id="KW-1185">Reference proteome</keyword>
<accession>A0AAN8FHS6</accession>
<dbReference type="Proteomes" id="UP001331761">
    <property type="component" value="Unassembled WGS sequence"/>
</dbReference>
<comment type="caution">
    <text evidence="1">The sequence shown here is derived from an EMBL/GenBank/DDBJ whole genome shotgun (WGS) entry which is preliminary data.</text>
</comment>
<dbReference type="EMBL" id="WIXE01011609">
    <property type="protein sequence ID" value="KAK5976644.1"/>
    <property type="molecule type" value="Genomic_DNA"/>
</dbReference>
<protein>
    <submittedName>
        <fullName evidence="1">Uncharacterized protein</fullName>
    </submittedName>
</protein>
<proteinExistence type="predicted"/>
<evidence type="ECO:0000313" key="1">
    <source>
        <dbReference type="EMBL" id="KAK5976644.1"/>
    </source>
</evidence>
<reference evidence="1 2" key="1">
    <citation type="submission" date="2019-10" db="EMBL/GenBank/DDBJ databases">
        <title>Assembly and Annotation for the nematode Trichostrongylus colubriformis.</title>
        <authorList>
            <person name="Martin J."/>
        </authorList>
    </citation>
    <scope>NUCLEOTIDE SEQUENCE [LARGE SCALE GENOMIC DNA]</scope>
    <source>
        <strain evidence="1">G859</strain>
        <tissue evidence="1">Whole worm</tissue>
    </source>
</reference>